<dbReference type="EMBL" id="MHIB01000014">
    <property type="protein sequence ID" value="OGY44599.1"/>
    <property type="molecule type" value="Genomic_DNA"/>
</dbReference>
<evidence type="ECO:0000256" key="1">
    <source>
        <dbReference type="SAM" id="Phobius"/>
    </source>
</evidence>
<organism evidence="2 3">
    <name type="scientific">Candidatus Buchananbacteria bacterium RIFCSPHIGHO2_01_FULL_39_14</name>
    <dbReference type="NCBI Taxonomy" id="1797532"/>
    <lineage>
        <taxon>Bacteria</taxon>
        <taxon>Candidatus Buchananiibacteriota</taxon>
    </lineage>
</organism>
<protein>
    <recommendedName>
        <fullName evidence="4">Major facilitator superfamily (MFS) profile domain-containing protein</fullName>
    </recommendedName>
</protein>
<name>A0A1G1XX00_9BACT</name>
<sequence length="77" mass="8149">MKIALIIIGIIVGLVLLWCLWPLIIVSGLGVLLIYSGNVVGIVLGAILVIAGISIMFPWFHVLTDPHVDSGPRGPHG</sequence>
<keyword evidence="1" id="KW-0472">Membrane</keyword>
<evidence type="ECO:0000313" key="3">
    <source>
        <dbReference type="Proteomes" id="UP000178930"/>
    </source>
</evidence>
<evidence type="ECO:0000313" key="2">
    <source>
        <dbReference type="EMBL" id="OGY44599.1"/>
    </source>
</evidence>
<dbReference type="AlphaFoldDB" id="A0A1G1XX00"/>
<feature type="transmembrane region" description="Helical" evidence="1">
    <location>
        <begin position="39"/>
        <end position="60"/>
    </location>
</feature>
<reference evidence="2 3" key="1">
    <citation type="journal article" date="2016" name="Nat. Commun.">
        <title>Thousands of microbial genomes shed light on interconnected biogeochemical processes in an aquifer system.</title>
        <authorList>
            <person name="Anantharaman K."/>
            <person name="Brown C.T."/>
            <person name="Hug L.A."/>
            <person name="Sharon I."/>
            <person name="Castelle C.J."/>
            <person name="Probst A.J."/>
            <person name="Thomas B.C."/>
            <person name="Singh A."/>
            <person name="Wilkins M.J."/>
            <person name="Karaoz U."/>
            <person name="Brodie E.L."/>
            <person name="Williams K.H."/>
            <person name="Hubbard S.S."/>
            <person name="Banfield J.F."/>
        </authorList>
    </citation>
    <scope>NUCLEOTIDE SEQUENCE [LARGE SCALE GENOMIC DNA]</scope>
</reference>
<keyword evidence="1" id="KW-0812">Transmembrane</keyword>
<feature type="transmembrane region" description="Helical" evidence="1">
    <location>
        <begin position="6"/>
        <end position="32"/>
    </location>
</feature>
<keyword evidence="1" id="KW-1133">Transmembrane helix</keyword>
<proteinExistence type="predicted"/>
<evidence type="ECO:0008006" key="4">
    <source>
        <dbReference type="Google" id="ProtNLM"/>
    </source>
</evidence>
<comment type="caution">
    <text evidence="2">The sequence shown here is derived from an EMBL/GenBank/DDBJ whole genome shotgun (WGS) entry which is preliminary data.</text>
</comment>
<gene>
    <name evidence="2" type="ORF">A2729_00165</name>
</gene>
<accession>A0A1G1XX00</accession>
<dbReference type="Proteomes" id="UP000178930">
    <property type="component" value="Unassembled WGS sequence"/>
</dbReference>